<dbReference type="EMBL" id="CP036298">
    <property type="protein sequence ID" value="QDV22003.1"/>
    <property type="molecule type" value="Genomic_DNA"/>
</dbReference>
<feature type="signal peptide" evidence="1">
    <location>
        <begin position="1"/>
        <end position="24"/>
    </location>
</feature>
<dbReference type="PROSITE" id="PS51257">
    <property type="entry name" value="PROKAR_LIPOPROTEIN"/>
    <property type="match status" value="1"/>
</dbReference>
<sequence length="366" mass="39944" precursor="true">MRSSCHSLAITLVLLGCSPFRARAQSETSKFETEVFQQDAVDAAVDRGLQYLVSKQRSDGSIVDQQYATTMTALAIMALASSGATPSSPGDFGNASRQALDFVLLEDRQDKDGYYGNRDGSRMYGHGVVTLMLTEMRGMGADATQDARIAARCQSAIDLILSAQQQQKSTQYRGGWRYTPNSNDSDLSVSVWQLMALRSAKNDGLAVPAAAIGEAIAYLRRSYTARLDSQGNPTQSPAGFSYLPNSNNPTFAMTASGLLALQVCGEYESPLVQGATQWLLSHPPKWNERFFFYGTYYYAQGMHQRGGQIASDSQRIVANILLEHQQPDGSWAATSGEELGAGKVYATCLAILSLSVKYHYLPIYQR</sequence>
<dbReference type="SUPFAM" id="SSF48239">
    <property type="entry name" value="Terpenoid cyclases/Protein prenyltransferases"/>
    <property type="match status" value="1"/>
</dbReference>
<name>A0A518G077_9BACT</name>
<reference evidence="2 3" key="1">
    <citation type="submission" date="2019-02" db="EMBL/GenBank/DDBJ databases">
        <title>Deep-cultivation of Planctomycetes and their phenomic and genomic characterization uncovers novel biology.</title>
        <authorList>
            <person name="Wiegand S."/>
            <person name="Jogler M."/>
            <person name="Boedeker C."/>
            <person name="Pinto D."/>
            <person name="Vollmers J."/>
            <person name="Rivas-Marin E."/>
            <person name="Kohn T."/>
            <person name="Peeters S.H."/>
            <person name="Heuer A."/>
            <person name="Rast P."/>
            <person name="Oberbeckmann S."/>
            <person name="Bunk B."/>
            <person name="Jeske O."/>
            <person name="Meyerdierks A."/>
            <person name="Storesund J.E."/>
            <person name="Kallscheuer N."/>
            <person name="Luecker S."/>
            <person name="Lage O.M."/>
            <person name="Pohl T."/>
            <person name="Merkel B.J."/>
            <person name="Hornburger P."/>
            <person name="Mueller R.-W."/>
            <person name="Bruemmer F."/>
            <person name="Labrenz M."/>
            <person name="Spormann A.M."/>
            <person name="Op den Camp H."/>
            <person name="Overmann J."/>
            <person name="Amann R."/>
            <person name="Jetten M.S.M."/>
            <person name="Mascher T."/>
            <person name="Medema M.H."/>
            <person name="Devos D.P."/>
            <person name="Kaster A.-K."/>
            <person name="Ovreas L."/>
            <person name="Rohde M."/>
            <person name="Galperin M.Y."/>
            <person name="Jogler C."/>
        </authorList>
    </citation>
    <scope>NUCLEOTIDE SEQUENCE [LARGE SCALE GENOMIC DNA]</scope>
    <source>
        <strain evidence="2 3">Q31a</strain>
    </source>
</reference>
<dbReference type="Gene3D" id="1.50.10.20">
    <property type="match status" value="3"/>
</dbReference>
<dbReference type="KEGG" id="ahel:Q31a_02820"/>
<keyword evidence="1" id="KW-0732">Signal</keyword>
<evidence type="ECO:0000256" key="1">
    <source>
        <dbReference type="SAM" id="SignalP"/>
    </source>
</evidence>
<dbReference type="AlphaFoldDB" id="A0A518G077"/>
<accession>A0A518G077</accession>
<organism evidence="2 3">
    <name type="scientific">Aureliella helgolandensis</name>
    <dbReference type="NCBI Taxonomy" id="2527968"/>
    <lineage>
        <taxon>Bacteria</taxon>
        <taxon>Pseudomonadati</taxon>
        <taxon>Planctomycetota</taxon>
        <taxon>Planctomycetia</taxon>
        <taxon>Pirellulales</taxon>
        <taxon>Pirellulaceae</taxon>
        <taxon>Aureliella</taxon>
    </lineage>
</organism>
<dbReference type="Proteomes" id="UP000318017">
    <property type="component" value="Chromosome"/>
</dbReference>
<feature type="chain" id="PRO_5022091843" description="Prenyltransferase and squalene oxidase repeat protein" evidence="1">
    <location>
        <begin position="25"/>
        <end position="366"/>
    </location>
</feature>
<dbReference type="CDD" id="cd00688">
    <property type="entry name" value="ISOPREN_C2_like"/>
    <property type="match status" value="1"/>
</dbReference>
<dbReference type="RefSeq" id="WP_145072850.1">
    <property type="nucleotide sequence ID" value="NZ_CP036298.1"/>
</dbReference>
<gene>
    <name evidence="2" type="ORF">Q31a_02820</name>
</gene>
<keyword evidence="3" id="KW-1185">Reference proteome</keyword>
<evidence type="ECO:0000313" key="2">
    <source>
        <dbReference type="EMBL" id="QDV22003.1"/>
    </source>
</evidence>
<dbReference type="OrthoDB" id="265313at2"/>
<evidence type="ECO:0008006" key="4">
    <source>
        <dbReference type="Google" id="ProtNLM"/>
    </source>
</evidence>
<proteinExistence type="predicted"/>
<dbReference type="InterPro" id="IPR008930">
    <property type="entry name" value="Terpenoid_cyclase/PrenylTrfase"/>
</dbReference>
<evidence type="ECO:0000313" key="3">
    <source>
        <dbReference type="Proteomes" id="UP000318017"/>
    </source>
</evidence>
<protein>
    <recommendedName>
        <fullName evidence="4">Prenyltransferase and squalene oxidase repeat protein</fullName>
    </recommendedName>
</protein>